<dbReference type="SUPFAM" id="SSF52972">
    <property type="entry name" value="ITPase-like"/>
    <property type="match status" value="1"/>
</dbReference>
<dbReference type="GO" id="GO:0036220">
    <property type="term" value="F:ITP diphosphatase activity"/>
    <property type="evidence" value="ECO:0007669"/>
    <property type="project" value="UniProtKB-UniRule"/>
</dbReference>
<dbReference type="GO" id="GO:0035870">
    <property type="term" value="F:dITP diphosphatase activity"/>
    <property type="evidence" value="ECO:0007669"/>
    <property type="project" value="UniProtKB-UniRule"/>
</dbReference>
<comment type="cofactor">
    <cofactor evidence="10">
        <name>Mg(2+)</name>
        <dbReference type="ChEBI" id="CHEBI:18420"/>
    </cofactor>
    <text evidence="10">Binds 1 Mg(2+) ion per subunit.</text>
</comment>
<dbReference type="PANTHER" id="PTHR11067:SF9">
    <property type="entry name" value="INOSINE TRIPHOSPHATE PYROPHOSPHATASE"/>
    <property type="match status" value="1"/>
</dbReference>
<dbReference type="GO" id="GO:0017111">
    <property type="term" value="F:ribonucleoside triphosphate phosphatase activity"/>
    <property type="evidence" value="ECO:0007669"/>
    <property type="project" value="InterPro"/>
</dbReference>
<feature type="binding site" evidence="10">
    <location>
        <position position="71"/>
    </location>
    <ligand>
        <name>substrate</name>
    </ligand>
</feature>
<dbReference type="NCBIfam" id="NF011397">
    <property type="entry name" value="PRK14822.1"/>
    <property type="match status" value="1"/>
</dbReference>
<keyword evidence="4 10" id="KW-0547">Nucleotide-binding</keyword>
<evidence type="ECO:0000256" key="10">
    <source>
        <dbReference type="HAMAP-Rule" id="MF_01405"/>
    </source>
</evidence>
<dbReference type="GO" id="GO:0005829">
    <property type="term" value="C:cytosol"/>
    <property type="evidence" value="ECO:0007669"/>
    <property type="project" value="TreeGrafter"/>
</dbReference>
<evidence type="ECO:0000256" key="11">
    <source>
        <dbReference type="RuleBase" id="RU003781"/>
    </source>
</evidence>
<dbReference type="EC" id="3.6.1.66" evidence="10"/>
<dbReference type="GO" id="GO:0036222">
    <property type="term" value="F:XTP diphosphatase activity"/>
    <property type="evidence" value="ECO:0007669"/>
    <property type="project" value="UniProtKB-UniRule"/>
</dbReference>
<dbReference type="AlphaFoldDB" id="A0A1I5SCT2"/>
<dbReference type="PANTHER" id="PTHR11067">
    <property type="entry name" value="INOSINE TRIPHOSPHATE PYROPHOSPHATASE/HAM1 PROTEIN"/>
    <property type="match status" value="1"/>
</dbReference>
<evidence type="ECO:0000256" key="7">
    <source>
        <dbReference type="ARBA" id="ARBA00023080"/>
    </source>
</evidence>
<dbReference type="Gene3D" id="3.90.950.10">
    <property type="match status" value="1"/>
</dbReference>
<dbReference type="GO" id="GO:0009146">
    <property type="term" value="P:purine nucleoside triphosphate catabolic process"/>
    <property type="evidence" value="ECO:0007669"/>
    <property type="project" value="UniProtKB-UniRule"/>
</dbReference>
<evidence type="ECO:0000256" key="5">
    <source>
        <dbReference type="ARBA" id="ARBA00022801"/>
    </source>
</evidence>
<keyword evidence="3 10" id="KW-0479">Metal-binding</keyword>
<dbReference type="CDD" id="cd00515">
    <property type="entry name" value="HAM1"/>
    <property type="match status" value="1"/>
</dbReference>
<reference evidence="12 13" key="1">
    <citation type="submission" date="2016-10" db="EMBL/GenBank/DDBJ databases">
        <authorList>
            <person name="de Groot N.N."/>
        </authorList>
    </citation>
    <scope>NUCLEOTIDE SEQUENCE [LARGE SCALE GENOMIC DNA]</scope>
    <source>
        <strain evidence="12 13">DSM 20678</strain>
    </source>
</reference>
<sequence>MRRIIIATNNSGKVQEIRQILGDLPFELLSLRDAGIHIKVEEDQDSFEGNARKKALEVAKYTGYPALADDSGLEVMALGGQPGVYSARFAGENATDEQNNAKLLKMMEGIPYEKRQAVFRCVVVLAYPDGRMLEATGECYGRIGFKPSGSGGFGYDPLFIVDGLGKTFAELTPEEKNRISHRGIALRKLKELIVQNCCDLDASKNE</sequence>
<feature type="binding site" evidence="10">
    <location>
        <position position="41"/>
    </location>
    <ligand>
        <name>Mg(2+)</name>
        <dbReference type="ChEBI" id="CHEBI:18420"/>
    </ligand>
</feature>
<dbReference type="InterPro" id="IPR002637">
    <property type="entry name" value="RdgB/HAM1"/>
</dbReference>
<keyword evidence="5 10" id="KW-0378">Hydrolase</keyword>
<dbReference type="HAMAP" id="MF_01405">
    <property type="entry name" value="Non_canon_purine_NTPase"/>
    <property type="match status" value="1"/>
</dbReference>
<comment type="catalytic activity">
    <reaction evidence="9 10">
        <text>XTP + H2O = XMP + diphosphate + H(+)</text>
        <dbReference type="Rhea" id="RHEA:28610"/>
        <dbReference type="ChEBI" id="CHEBI:15377"/>
        <dbReference type="ChEBI" id="CHEBI:15378"/>
        <dbReference type="ChEBI" id="CHEBI:33019"/>
        <dbReference type="ChEBI" id="CHEBI:57464"/>
        <dbReference type="ChEBI" id="CHEBI:61314"/>
        <dbReference type="EC" id="3.6.1.66"/>
    </reaction>
</comment>
<evidence type="ECO:0000313" key="13">
    <source>
        <dbReference type="Proteomes" id="UP000198577"/>
    </source>
</evidence>
<feature type="binding site" evidence="10">
    <location>
        <begin position="153"/>
        <end position="156"/>
    </location>
    <ligand>
        <name>substrate</name>
    </ligand>
</feature>
<dbReference type="GO" id="GO:0000166">
    <property type="term" value="F:nucleotide binding"/>
    <property type="evidence" value="ECO:0007669"/>
    <property type="project" value="UniProtKB-KW"/>
</dbReference>
<name>A0A1I5SCT2_9FIRM</name>
<proteinExistence type="inferred from homology"/>
<dbReference type="STRING" id="937334.SAMN05444406_10285"/>
<comment type="catalytic activity">
    <reaction evidence="8 10">
        <text>dITP + H2O = dIMP + diphosphate + H(+)</text>
        <dbReference type="Rhea" id="RHEA:28342"/>
        <dbReference type="ChEBI" id="CHEBI:15377"/>
        <dbReference type="ChEBI" id="CHEBI:15378"/>
        <dbReference type="ChEBI" id="CHEBI:33019"/>
        <dbReference type="ChEBI" id="CHEBI:61194"/>
        <dbReference type="ChEBI" id="CHEBI:61382"/>
        <dbReference type="EC" id="3.6.1.66"/>
    </reaction>
</comment>
<organism evidence="12 13">
    <name type="scientific">Caldicoprobacter faecalis</name>
    <dbReference type="NCBI Taxonomy" id="937334"/>
    <lineage>
        <taxon>Bacteria</taxon>
        <taxon>Bacillati</taxon>
        <taxon>Bacillota</taxon>
        <taxon>Clostridia</taxon>
        <taxon>Caldicoprobacterales</taxon>
        <taxon>Caldicoprobacteraceae</taxon>
        <taxon>Caldicoprobacter</taxon>
    </lineage>
</organism>
<dbReference type="NCBIfam" id="TIGR00042">
    <property type="entry name" value="RdgB/HAM1 family non-canonical purine NTP pyrophosphatase"/>
    <property type="match status" value="1"/>
</dbReference>
<dbReference type="InterPro" id="IPR029001">
    <property type="entry name" value="ITPase-like_fam"/>
</dbReference>
<accession>A0A1I5SCT2</accession>
<feature type="active site" description="Proton acceptor" evidence="10">
    <location>
        <position position="70"/>
    </location>
</feature>
<dbReference type="GO" id="GO:0046872">
    <property type="term" value="F:metal ion binding"/>
    <property type="evidence" value="ECO:0007669"/>
    <property type="project" value="UniProtKB-KW"/>
</dbReference>
<evidence type="ECO:0000256" key="2">
    <source>
        <dbReference type="ARBA" id="ARBA00011738"/>
    </source>
</evidence>
<keyword evidence="7 10" id="KW-0546">Nucleotide metabolism</keyword>
<evidence type="ECO:0000256" key="4">
    <source>
        <dbReference type="ARBA" id="ARBA00022741"/>
    </source>
</evidence>
<evidence type="ECO:0000313" key="12">
    <source>
        <dbReference type="EMBL" id="SFP68554.1"/>
    </source>
</evidence>
<evidence type="ECO:0000256" key="3">
    <source>
        <dbReference type="ARBA" id="ARBA00022723"/>
    </source>
</evidence>
<comment type="catalytic activity">
    <reaction evidence="10">
        <text>ITP + H2O = IMP + diphosphate + H(+)</text>
        <dbReference type="Rhea" id="RHEA:29399"/>
        <dbReference type="ChEBI" id="CHEBI:15377"/>
        <dbReference type="ChEBI" id="CHEBI:15378"/>
        <dbReference type="ChEBI" id="CHEBI:33019"/>
        <dbReference type="ChEBI" id="CHEBI:58053"/>
        <dbReference type="ChEBI" id="CHEBI:61402"/>
        <dbReference type="EC" id="3.6.1.66"/>
    </reaction>
</comment>
<feature type="binding site" evidence="10">
    <location>
        <position position="70"/>
    </location>
    <ligand>
        <name>Mg(2+)</name>
        <dbReference type="ChEBI" id="CHEBI:18420"/>
    </ligand>
</feature>
<dbReference type="Pfam" id="PF01725">
    <property type="entry name" value="Ham1p_like"/>
    <property type="match status" value="1"/>
</dbReference>
<dbReference type="RefSeq" id="WP_092281862.1">
    <property type="nucleotide sequence ID" value="NZ_FOXR01000002.1"/>
</dbReference>
<dbReference type="GO" id="GO:0009117">
    <property type="term" value="P:nucleotide metabolic process"/>
    <property type="evidence" value="ECO:0007669"/>
    <property type="project" value="UniProtKB-KW"/>
</dbReference>
<dbReference type="OrthoDB" id="9807456at2"/>
<comment type="subunit">
    <text evidence="2 10">Homodimer.</text>
</comment>
<keyword evidence="6 10" id="KW-0460">Magnesium</keyword>
<dbReference type="EMBL" id="FOXR01000002">
    <property type="protein sequence ID" value="SFP68554.1"/>
    <property type="molecule type" value="Genomic_DNA"/>
</dbReference>
<keyword evidence="13" id="KW-1185">Reference proteome</keyword>
<evidence type="ECO:0000256" key="6">
    <source>
        <dbReference type="ARBA" id="ARBA00022842"/>
    </source>
</evidence>
<evidence type="ECO:0000256" key="9">
    <source>
        <dbReference type="ARBA" id="ARBA00052017"/>
    </source>
</evidence>
<dbReference type="InterPro" id="IPR020922">
    <property type="entry name" value="dITP/XTP_pyrophosphatase"/>
</dbReference>
<gene>
    <name evidence="12" type="ORF">SAMN05444406_10285</name>
</gene>
<feature type="binding site" evidence="10">
    <location>
        <position position="176"/>
    </location>
    <ligand>
        <name>substrate</name>
    </ligand>
</feature>
<dbReference type="Proteomes" id="UP000198577">
    <property type="component" value="Unassembled WGS sequence"/>
</dbReference>
<evidence type="ECO:0000256" key="8">
    <source>
        <dbReference type="ARBA" id="ARBA00051875"/>
    </source>
</evidence>
<feature type="binding site" evidence="10">
    <location>
        <begin position="8"/>
        <end position="13"/>
    </location>
    <ligand>
        <name>substrate</name>
    </ligand>
</feature>
<comment type="function">
    <text evidence="10">Pyrophosphatase that catalyzes the hydrolysis of nucleoside triphosphates to their monophosphate derivatives, with a high preference for the non-canonical purine nucleotides XTP (xanthosine triphosphate), dITP (deoxyinosine triphosphate) and ITP. Seems to function as a house-cleaning enzyme that removes non-canonical purine nucleotides from the nucleotide pool, thus preventing their incorporation into DNA/RNA and avoiding chromosomal lesions.</text>
</comment>
<evidence type="ECO:0000256" key="1">
    <source>
        <dbReference type="ARBA" id="ARBA00008023"/>
    </source>
</evidence>
<dbReference type="FunFam" id="3.90.950.10:FF:000001">
    <property type="entry name" value="dITP/XTP pyrophosphatase"/>
    <property type="match status" value="1"/>
</dbReference>
<comment type="similarity">
    <text evidence="1 10 11">Belongs to the HAM1 NTPase family.</text>
</comment>
<protein>
    <recommendedName>
        <fullName evidence="10">dITP/XTP pyrophosphatase</fullName>
        <ecNumber evidence="10">3.6.1.66</ecNumber>
    </recommendedName>
    <alternativeName>
        <fullName evidence="10">Non-canonical purine NTP pyrophosphatase</fullName>
    </alternativeName>
    <alternativeName>
        <fullName evidence="10">Non-standard purine NTP pyrophosphatase</fullName>
    </alternativeName>
    <alternativeName>
        <fullName evidence="10">Nucleoside-triphosphate diphosphatase</fullName>
    </alternativeName>
    <alternativeName>
        <fullName evidence="10">Nucleoside-triphosphate pyrophosphatase</fullName>
        <shortName evidence="10">NTPase</shortName>
    </alternativeName>
</protein>
<feature type="binding site" evidence="10">
    <location>
        <begin position="181"/>
        <end position="182"/>
    </location>
    <ligand>
        <name>substrate</name>
    </ligand>
</feature>